<dbReference type="Pfam" id="PF06877">
    <property type="entry name" value="RraB"/>
    <property type="match status" value="1"/>
</dbReference>
<name>A0A426RMN3_9FLAO</name>
<dbReference type="InterPro" id="IPR009671">
    <property type="entry name" value="RraB_dom"/>
</dbReference>
<reference evidence="3" key="1">
    <citation type="submission" date="2018-08" db="EMBL/GenBank/DDBJ databases">
        <authorList>
            <person name="Khan S.A."/>
            <person name="J S.E."/>
        </authorList>
    </citation>
    <scope>NUCLEOTIDE SEQUENCE [LARGE SCALE GENOMIC DNA]</scope>
    <source>
        <strain evidence="3">PoM-212</strain>
    </source>
</reference>
<dbReference type="EMBL" id="QUSX01000001">
    <property type="protein sequence ID" value="RRQ50244.1"/>
    <property type="molecule type" value="Genomic_DNA"/>
</dbReference>
<comment type="caution">
    <text evidence="2">The sequence shown here is derived from an EMBL/GenBank/DDBJ whole genome shotgun (WGS) entry which is preliminary data.</text>
</comment>
<dbReference type="OrthoDB" id="894113at2"/>
<organism evidence="2 3">
    <name type="scientific">Maribacter algicola</name>
    <dbReference type="NCBI Taxonomy" id="2498892"/>
    <lineage>
        <taxon>Bacteria</taxon>
        <taxon>Pseudomonadati</taxon>
        <taxon>Bacteroidota</taxon>
        <taxon>Flavobacteriia</taxon>
        <taxon>Flavobacteriales</taxon>
        <taxon>Flavobacteriaceae</taxon>
        <taxon>Maribacter</taxon>
    </lineage>
</organism>
<proteinExistence type="predicted"/>
<evidence type="ECO:0000313" key="3">
    <source>
        <dbReference type="Proteomes" id="UP000286990"/>
    </source>
</evidence>
<evidence type="ECO:0000259" key="1">
    <source>
        <dbReference type="Pfam" id="PF06877"/>
    </source>
</evidence>
<protein>
    <submittedName>
        <fullName evidence="2">Ribonuclease E inhibitor RraB</fullName>
    </submittedName>
</protein>
<accession>A0A426RMN3</accession>
<sequence>MKLIDKSTILEVFEDIRQKGEWDINRELLYGYFFLDENRQKLKTVGDNLKKNGYTFVDIFKAESEENEKAEMYYLHIEKVEIHSVDSLFERNIEFYKVAEKFGINSYDGFDIGDV</sequence>
<dbReference type="Proteomes" id="UP000286990">
    <property type="component" value="Unassembled WGS sequence"/>
</dbReference>
<dbReference type="SUPFAM" id="SSF89946">
    <property type="entry name" value="Hypothetical protein VC0424"/>
    <property type="match status" value="1"/>
</dbReference>
<feature type="domain" description="Regulator of ribonuclease activity B" evidence="1">
    <location>
        <begin position="11"/>
        <end position="111"/>
    </location>
</feature>
<dbReference type="InterPro" id="IPR036701">
    <property type="entry name" value="RraB-like_sf"/>
</dbReference>
<dbReference type="AlphaFoldDB" id="A0A426RMN3"/>
<reference evidence="3" key="2">
    <citation type="submission" date="2018-12" db="EMBL/GenBank/DDBJ databases">
        <title>Maribacter lutimaris sp. nov., isolated from marine sediment.</title>
        <authorList>
            <person name="Kim K.K."/>
        </authorList>
    </citation>
    <scope>NUCLEOTIDE SEQUENCE [LARGE SCALE GENOMIC DNA]</scope>
    <source>
        <strain evidence="3">PoM-212</strain>
    </source>
</reference>
<dbReference type="Gene3D" id="3.30.70.970">
    <property type="entry name" value="RraB-like"/>
    <property type="match status" value="1"/>
</dbReference>
<gene>
    <name evidence="2" type="ORF">DZC72_06680</name>
</gene>
<keyword evidence="3" id="KW-1185">Reference proteome</keyword>
<evidence type="ECO:0000313" key="2">
    <source>
        <dbReference type="EMBL" id="RRQ50244.1"/>
    </source>
</evidence>